<gene>
    <name evidence="11" type="ORF">B0T19DRAFT_435281</name>
</gene>
<evidence type="ECO:0000313" key="12">
    <source>
        <dbReference type="Proteomes" id="UP001286456"/>
    </source>
</evidence>
<keyword evidence="11" id="KW-0456">Lyase</keyword>
<comment type="similarity">
    <text evidence="2">Belongs to the prenylcysteine oxidase family.</text>
</comment>
<accession>A0AAE0M3A3</accession>
<dbReference type="EMBL" id="JAUEPO010000007">
    <property type="protein sequence ID" value="KAK3317612.1"/>
    <property type="molecule type" value="Genomic_DNA"/>
</dbReference>
<keyword evidence="5" id="KW-0274">FAD</keyword>
<evidence type="ECO:0000313" key="11">
    <source>
        <dbReference type="EMBL" id="KAK3317612.1"/>
    </source>
</evidence>
<dbReference type="GO" id="GO:0001735">
    <property type="term" value="F:prenylcysteine oxidase activity"/>
    <property type="evidence" value="ECO:0007669"/>
    <property type="project" value="InterPro"/>
</dbReference>
<dbReference type="GO" id="GO:0030327">
    <property type="term" value="P:prenylated protein catabolic process"/>
    <property type="evidence" value="ECO:0007669"/>
    <property type="project" value="TreeGrafter"/>
</dbReference>
<comment type="caution">
    <text evidence="11">The sequence shown here is derived from an EMBL/GenBank/DDBJ whole genome shotgun (WGS) entry which is preliminary data.</text>
</comment>
<name>A0AAE0M3A3_9PEZI</name>
<feature type="signal peptide" evidence="9">
    <location>
        <begin position="1"/>
        <end position="22"/>
    </location>
</feature>
<reference evidence="11" key="2">
    <citation type="submission" date="2023-06" db="EMBL/GenBank/DDBJ databases">
        <authorList>
            <consortium name="Lawrence Berkeley National Laboratory"/>
            <person name="Haridas S."/>
            <person name="Hensen N."/>
            <person name="Bonometti L."/>
            <person name="Westerberg I."/>
            <person name="Brannstrom I.O."/>
            <person name="Guillou S."/>
            <person name="Cros-Aarteil S."/>
            <person name="Calhoun S."/>
            <person name="Kuo A."/>
            <person name="Mondo S."/>
            <person name="Pangilinan J."/>
            <person name="Riley R."/>
            <person name="Labutti K."/>
            <person name="Andreopoulos B."/>
            <person name="Lipzen A."/>
            <person name="Chen C."/>
            <person name="Yanf M."/>
            <person name="Daum C."/>
            <person name="Ng V."/>
            <person name="Clum A."/>
            <person name="Steindorff A."/>
            <person name="Ohm R."/>
            <person name="Martin F."/>
            <person name="Silar P."/>
            <person name="Natvig D."/>
            <person name="Lalanne C."/>
            <person name="Gautier V."/>
            <person name="Ament-Velasquez S.L."/>
            <person name="Kruys A."/>
            <person name="Hutchinson M.I."/>
            <person name="Powell A.J."/>
            <person name="Barry K."/>
            <person name="Miller A.N."/>
            <person name="Grigoriev I.V."/>
            <person name="Debuchy R."/>
            <person name="Gladieux P."/>
            <person name="Thoren M.H."/>
            <person name="Johannesson H."/>
        </authorList>
    </citation>
    <scope>NUCLEOTIDE SEQUENCE</scope>
    <source>
        <strain evidence="11">SMH4131-1</strain>
    </source>
</reference>
<feature type="region of interest" description="Disordered" evidence="8">
    <location>
        <begin position="547"/>
        <end position="583"/>
    </location>
</feature>
<reference evidence="11" key="1">
    <citation type="journal article" date="2023" name="Mol. Phylogenet. Evol.">
        <title>Genome-scale phylogeny and comparative genomics of the fungal order Sordariales.</title>
        <authorList>
            <person name="Hensen N."/>
            <person name="Bonometti L."/>
            <person name="Westerberg I."/>
            <person name="Brannstrom I.O."/>
            <person name="Guillou S."/>
            <person name="Cros-Aarteil S."/>
            <person name="Calhoun S."/>
            <person name="Haridas S."/>
            <person name="Kuo A."/>
            <person name="Mondo S."/>
            <person name="Pangilinan J."/>
            <person name="Riley R."/>
            <person name="LaButti K."/>
            <person name="Andreopoulos B."/>
            <person name="Lipzen A."/>
            <person name="Chen C."/>
            <person name="Yan M."/>
            <person name="Daum C."/>
            <person name="Ng V."/>
            <person name="Clum A."/>
            <person name="Steindorff A."/>
            <person name="Ohm R.A."/>
            <person name="Martin F."/>
            <person name="Silar P."/>
            <person name="Natvig D.O."/>
            <person name="Lalanne C."/>
            <person name="Gautier V."/>
            <person name="Ament-Velasquez S.L."/>
            <person name="Kruys A."/>
            <person name="Hutchinson M.I."/>
            <person name="Powell A.J."/>
            <person name="Barry K."/>
            <person name="Miller A.N."/>
            <person name="Grigoriev I.V."/>
            <person name="Debuchy R."/>
            <person name="Gladieux P."/>
            <person name="Hiltunen Thoren M."/>
            <person name="Johannesson H."/>
        </authorList>
    </citation>
    <scope>NUCLEOTIDE SEQUENCE</scope>
    <source>
        <strain evidence="11">SMH4131-1</strain>
    </source>
</reference>
<dbReference type="Gene3D" id="3.50.50.60">
    <property type="entry name" value="FAD/NAD(P)-binding domain"/>
    <property type="match status" value="1"/>
</dbReference>
<evidence type="ECO:0000256" key="6">
    <source>
        <dbReference type="ARBA" id="ARBA00023002"/>
    </source>
</evidence>
<evidence type="ECO:0000256" key="7">
    <source>
        <dbReference type="ARBA" id="ARBA00023180"/>
    </source>
</evidence>
<dbReference type="Proteomes" id="UP001286456">
    <property type="component" value="Unassembled WGS sequence"/>
</dbReference>
<evidence type="ECO:0000256" key="2">
    <source>
        <dbReference type="ARBA" id="ARBA00009967"/>
    </source>
</evidence>
<proteinExistence type="inferred from homology"/>
<feature type="compositionally biased region" description="Basic and acidic residues" evidence="8">
    <location>
        <begin position="558"/>
        <end position="575"/>
    </location>
</feature>
<keyword evidence="4 9" id="KW-0732">Signal</keyword>
<feature type="domain" description="Prenylcysteine lyase" evidence="10">
    <location>
        <begin position="141"/>
        <end position="525"/>
    </location>
</feature>
<evidence type="ECO:0000256" key="3">
    <source>
        <dbReference type="ARBA" id="ARBA00022630"/>
    </source>
</evidence>
<feature type="chain" id="PRO_5041941784" evidence="9">
    <location>
        <begin position="23"/>
        <end position="583"/>
    </location>
</feature>
<keyword evidence="6" id="KW-0560">Oxidoreductase</keyword>
<dbReference type="GO" id="GO:0016829">
    <property type="term" value="F:lyase activity"/>
    <property type="evidence" value="ECO:0007669"/>
    <property type="project" value="UniProtKB-KW"/>
</dbReference>
<evidence type="ECO:0000256" key="4">
    <source>
        <dbReference type="ARBA" id="ARBA00022729"/>
    </source>
</evidence>
<evidence type="ECO:0000256" key="1">
    <source>
        <dbReference type="ARBA" id="ARBA00001974"/>
    </source>
</evidence>
<protein>
    <submittedName>
        <fullName evidence="11">Prenylcysteine lyase-domain-containing protein</fullName>
    </submittedName>
</protein>
<sequence length="583" mass="63708">MRLPPTIPSASAVYLLLGTALGSLVSEQQNGVPVRQVAIIGAGAAGSSAASYLQKYASADGVAVNITIFEKTDRIGGRTLTINPFGDPSIRVELGASIFIKKNQILHDSLDEFGLKPRDPEDGADPTLGIWDGEKFVFTVDSSDSFWWNAYKVFRKYGILAPRRTQKLMESTIAKFLKLYEAPHFPFRSLTQRAYELDLVEATGVTGDQLLKANNIGDEYAHDIVQASTRVNYASNLALIHGLDTMVSMAPEGSMAVAGGNWQIFHKMVEKSGASLVLNTSVVSINFEANEEHTSERAKYTLQTKSASVSGDKETYPVLFHDVVIANPFQYSKISTDDGVIQVPIDEIPYVQLHVTIFASPFKYSPAFFGLEDGEAVPGSVLTTLGKDDDPSSGVQGAGSAGFFSISNLRKVVNPDTKKEEYLYKIFSPEKVTPEFLSGLFGVQVPDTFVGNTGELDSDTVPISWYYPYVFNSYPKALPRVTFQDPIVGPGVYYTSGMESFISTMETNALMGKNVARLIVDDILENLGGAAIVDDGLEEDQRPIRFDCDRAGTNGKENGNEKEIENKDNVLKTRPTEPVFQDI</sequence>
<dbReference type="Pfam" id="PF07156">
    <property type="entry name" value="Prenylcys_lyase"/>
    <property type="match status" value="1"/>
</dbReference>
<dbReference type="AlphaFoldDB" id="A0AAE0M3A3"/>
<keyword evidence="7" id="KW-0325">Glycoprotein</keyword>
<dbReference type="Pfam" id="PF13450">
    <property type="entry name" value="NAD_binding_8"/>
    <property type="match status" value="1"/>
</dbReference>
<dbReference type="InterPro" id="IPR017046">
    <property type="entry name" value="Prenylcysteine_Oxase1"/>
</dbReference>
<dbReference type="InterPro" id="IPR036188">
    <property type="entry name" value="FAD/NAD-bd_sf"/>
</dbReference>
<dbReference type="PANTHER" id="PTHR15944:SF0">
    <property type="entry name" value="PRENYLCYSTEINE LYASE DOMAIN-CONTAINING PROTEIN"/>
    <property type="match status" value="1"/>
</dbReference>
<organism evidence="11 12">
    <name type="scientific">Cercophora scortea</name>
    <dbReference type="NCBI Taxonomy" id="314031"/>
    <lineage>
        <taxon>Eukaryota</taxon>
        <taxon>Fungi</taxon>
        <taxon>Dikarya</taxon>
        <taxon>Ascomycota</taxon>
        <taxon>Pezizomycotina</taxon>
        <taxon>Sordariomycetes</taxon>
        <taxon>Sordariomycetidae</taxon>
        <taxon>Sordariales</taxon>
        <taxon>Lasiosphaeriaceae</taxon>
        <taxon>Cercophora</taxon>
    </lineage>
</organism>
<comment type="cofactor">
    <cofactor evidence="1">
        <name>FAD</name>
        <dbReference type="ChEBI" id="CHEBI:57692"/>
    </cofactor>
</comment>
<evidence type="ECO:0000256" key="8">
    <source>
        <dbReference type="SAM" id="MobiDB-lite"/>
    </source>
</evidence>
<dbReference type="SUPFAM" id="SSF51905">
    <property type="entry name" value="FAD/NAD(P)-binding domain"/>
    <property type="match status" value="1"/>
</dbReference>
<keyword evidence="3" id="KW-0285">Flavoprotein</keyword>
<evidence type="ECO:0000256" key="5">
    <source>
        <dbReference type="ARBA" id="ARBA00022827"/>
    </source>
</evidence>
<keyword evidence="12" id="KW-1185">Reference proteome</keyword>
<dbReference type="InterPro" id="IPR010795">
    <property type="entry name" value="Prenylcys_lyase"/>
</dbReference>
<dbReference type="PANTHER" id="PTHR15944">
    <property type="entry name" value="FARNESYLCYSTEINE LYASE"/>
    <property type="match status" value="1"/>
</dbReference>
<evidence type="ECO:0000259" key="10">
    <source>
        <dbReference type="Pfam" id="PF07156"/>
    </source>
</evidence>
<dbReference type="PIRSF" id="PIRSF036292">
    <property type="entry name" value="Prenylcysteine_oxidase"/>
    <property type="match status" value="1"/>
</dbReference>
<evidence type="ECO:0000256" key="9">
    <source>
        <dbReference type="SAM" id="SignalP"/>
    </source>
</evidence>
<dbReference type="GO" id="GO:0030328">
    <property type="term" value="P:prenylcysteine catabolic process"/>
    <property type="evidence" value="ECO:0007669"/>
    <property type="project" value="InterPro"/>
</dbReference>